<dbReference type="HOGENOM" id="CLU_2380496_0_0_12"/>
<dbReference type="KEGG" id="bcw:Q7M_1384"/>
<evidence type="ECO:0000256" key="4">
    <source>
        <dbReference type="ARBA" id="ARBA00023136"/>
    </source>
</evidence>
<reference evidence="10" key="2">
    <citation type="submission" date="2012-03" db="EMBL/GenBank/DDBJ databases">
        <title>Complete genome sequence of Borrelia crocidurae.</title>
        <authorList>
            <person name="Elbir H."/>
            <person name="Gimenez G."/>
            <person name="Robert C."/>
            <person name="Raoult D."/>
            <person name="Drancourt M."/>
        </authorList>
    </citation>
    <scope>NUCLEOTIDE SEQUENCE [LARGE SCALE GENOMIC DNA]</scope>
    <source>
        <strain evidence="10">Achema</strain>
        <plasmid evidence="10">unnamed1</plasmid>
    </source>
</reference>
<evidence type="ECO:0000256" key="8">
    <source>
        <dbReference type="RuleBase" id="RU363105"/>
    </source>
</evidence>
<organism evidence="9 10">
    <name type="scientific">Borrelia crocidurae (strain Achema)</name>
    <dbReference type="NCBI Taxonomy" id="1155096"/>
    <lineage>
        <taxon>Bacteria</taxon>
        <taxon>Pseudomonadati</taxon>
        <taxon>Spirochaetota</taxon>
        <taxon>Spirochaetia</taxon>
        <taxon>Spirochaetales</taxon>
        <taxon>Borreliaceae</taxon>
        <taxon>Borrelia</taxon>
    </lineage>
</organism>
<evidence type="ECO:0000256" key="1">
    <source>
        <dbReference type="ARBA" id="ARBA00003932"/>
    </source>
</evidence>
<comment type="subcellular location">
    <subcellularLocation>
        <location evidence="2 8">Cell outer membrane</location>
        <topology evidence="2 8">Lipid-anchor</topology>
    </subcellularLocation>
</comment>
<keyword evidence="3" id="KW-0732">Signal</keyword>
<dbReference type="SUPFAM" id="SSF74748">
    <property type="entry name" value="Variable surface antigen VlsE"/>
    <property type="match status" value="1"/>
</dbReference>
<keyword evidence="6 8" id="KW-0998">Cell outer membrane</keyword>
<dbReference type="PATRIC" id="fig|1155096.3.peg.886"/>
<gene>
    <name evidence="9" type="ordered locus">Q7M_1384</name>
</gene>
<accession>I0FDU0</accession>
<dbReference type="GO" id="GO:0009279">
    <property type="term" value="C:cell outer membrane"/>
    <property type="evidence" value="ECO:0007669"/>
    <property type="project" value="UniProtKB-SubCell"/>
</dbReference>
<geneLocation type="plasmid" evidence="10">
    <name>unnamed1</name>
</geneLocation>
<evidence type="ECO:0000256" key="5">
    <source>
        <dbReference type="ARBA" id="ARBA00023139"/>
    </source>
</evidence>
<evidence type="ECO:0000256" key="7">
    <source>
        <dbReference type="ARBA" id="ARBA00023288"/>
    </source>
</evidence>
<protein>
    <recommendedName>
        <fullName evidence="8">Variable large protein</fullName>
    </recommendedName>
</protein>
<evidence type="ECO:0000256" key="6">
    <source>
        <dbReference type="ARBA" id="ARBA00023237"/>
    </source>
</evidence>
<keyword evidence="4 8" id="KW-0472">Membrane</keyword>
<dbReference type="InterPro" id="IPR000680">
    <property type="entry name" value="Borrelia_lipo"/>
</dbReference>
<evidence type="ECO:0000256" key="2">
    <source>
        <dbReference type="ARBA" id="ARBA00004459"/>
    </source>
</evidence>
<evidence type="ECO:0000313" key="9">
    <source>
        <dbReference type="EMBL" id="AFI31646.1"/>
    </source>
</evidence>
<dbReference type="EMBL" id="CP003427">
    <property type="protein sequence ID" value="AFI31646.1"/>
    <property type="molecule type" value="Genomic_DNA"/>
</dbReference>
<keyword evidence="5 8" id="KW-0564">Palmitate</keyword>
<evidence type="ECO:0000256" key="3">
    <source>
        <dbReference type="ARBA" id="ARBA00022729"/>
    </source>
</evidence>
<dbReference type="AlphaFoldDB" id="I0FDU0"/>
<comment type="function">
    <text evidence="1 8">The Vlp and Vsp proteins are antigenically distinct proteins, only one vlp or vsp gene is transcriptionally active at any one time. Switching between these genes is a mechanism of host immune response evasion.</text>
</comment>
<keyword evidence="9" id="KW-0614">Plasmid</keyword>
<dbReference type="Proteomes" id="UP000005212">
    <property type="component" value="Plasmid unnamed1"/>
</dbReference>
<evidence type="ECO:0000313" key="10">
    <source>
        <dbReference type="Proteomes" id="UP000005212"/>
    </source>
</evidence>
<proteinExistence type="predicted"/>
<sequence>MWICVGVFSFYKRRGDYGYLGVGKADAWNDKKASDGSNARTAGDGEAGKLFSAAAINSADNAKKSAADVSKAVGAVTGADILQAIVKKGDATVA</sequence>
<keyword evidence="7 8" id="KW-0449">Lipoprotein</keyword>
<dbReference type="Pfam" id="PF00921">
    <property type="entry name" value="Lipoprotein_2"/>
    <property type="match status" value="1"/>
</dbReference>
<name>I0FDU0_BORCA</name>
<reference evidence="9 10" key="1">
    <citation type="journal article" date="2012" name="J. Bacteriol.">
        <title>Complete Genome Sequence of Borrelia crocidurae.</title>
        <authorList>
            <person name="Elbir H."/>
            <person name="Gimenez G."/>
            <person name="Robert C."/>
            <person name="Bergstrom S."/>
            <person name="Cutler S."/>
            <person name="Raoult D."/>
            <person name="Drancourt M."/>
        </authorList>
    </citation>
    <scope>NUCLEOTIDE SEQUENCE [LARGE SCALE GENOMIC DNA]</scope>
    <source>
        <strain evidence="9 10">Achema</strain>
        <plasmid evidence="10">unnamed1</plasmid>
    </source>
</reference>